<dbReference type="EMBL" id="CP001390">
    <property type="protein sequence ID" value="ACM21319.1"/>
    <property type="molecule type" value="Genomic_DNA"/>
</dbReference>
<dbReference type="OrthoDB" id="5352625at2"/>
<dbReference type="InterPro" id="IPR002509">
    <property type="entry name" value="NODB_dom"/>
</dbReference>
<dbReference type="SUPFAM" id="SSF88713">
    <property type="entry name" value="Glycoside hydrolase/deacetylase"/>
    <property type="match status" value="1"/>
</dbReference>
<dbReference type="InterPro" id="IPR022560">
    <property type="entry name" value="DUF3473"/>
</dbReference>
<dbReference type="InterPro" id="IPR014344">
    <property type="entry name" value="XrtA_polysacc_deacetyl"/>
</dbReference>
<dbReference type="STRING" id="316067.Geob_2976"/>
<evidence type="ECO:0000313" key="2">
    <source>
        <dbReference type="EMBL" id="ACM21319.1"/>
    </source>
</evidence>
<name>B9M2X3_GEODF</name>
<dbReference type="Proteomes" id="UP000007721">
    <property type="component" value="Chromosome"/>
</dbReference>
<proteinExistence type="predicted"/>
<protein>
    <submittedName>
        <fullName evidence="2">Polysaccharide deacetylase and DUF3473 domain protein</fullName>
    </submittedName>
</protein>
<gene>
    <name evidence="2" type="ordered locus">Geob_2976</name>
</gene>
<dbReference type="PANTHER" id="PTHR47561:SF1">
    <property type="entry name" value="POLYSACCHARIDE DEACETYLASE FAMILY PROTEIN (AFU_ORTHOLOGUE AFUA_6G05030)"/>
    <property type="match status" value="1"/>
</dbReference>
<sequence>MDNALTIDVEDYFQVTAFAGRVKMADWDNFPIRARENTLRILELLEIRSIRATFFILGWLANRLPDLVREIRSRGHEIACHGYSHQLVYEIGRERFRQDIRRSKALLEDITGMAVCGYRAPSYSITGRSLWAQEILVEEGFTFDSSIFPIVHDIYGIPGGNRFIHDIETKSGRLREFPITTLPLQFGGRKWTLPVAGGGYLRLLPAQLVAWAIRRVNEKELQPAVVYFHPWEIDPGQPRIKAGLKSSFRHYLNLEQMEGKVRYLLDHLKFTSMGEVLKQEIIGSGSDAHINAGQVAAN</sequence>
<dbReference type="InterPro" id="IPR045235">
    <property type="entry name" value="PuuE_HpPgdA-like"/>
</dbReference>
<dbReference type="Pfam" id="PF11959">
    <property type="entry name" value="DUF3473"/>
    <property type="match status" value="1"/>
</dbReference>
<dbReference type="Gene3D" id="3.20.20.370">
    <property type="entry name" value="Glycoside hydrolase/deacetylase"/>
    <property type="match status" value="1"/>
</dbReference>
<dbReference type="PANTHER" id="PTHR47561">
    <property type="entry name" value="POLYSACCHARIDE DEACETYLASE FAMILY PROTEIN (AFU_ORTHOLOGUE AFUA_6G05030)"/>
    <property type="match status" value="1"/>
</dbReference>
<dbReference type="GO" id="GO:0005975">
    <property type="term" value="P:carbohydrate metabolic process"/>
    <property type="evidence" value="ECO:0007669"/>
    <property type="project" value="InterPro"/>
</dbReference>
<dbReference type="AlphaFoldDB" id="B9M2X3"/>
<dbReference type="NCBIfam" id="TIGR03006">
    <property type="entry name" value="pepcterm_polyde"/>
    <property type="match status" value="1"/>
</dbReference>
<evidence type="ECO:0000313" key="3">
    <source>
        <dbReference type="Proteomes" id="UP000007721"/>
    </source>
</evidence>
<dbReference type="Pfam" id="PF01522">
    <property type="entry name" value="Polysacc_deac_1"/>
    <property type="match status" value="1"/>
</dbReference>
<evidence type="ECO:0000259" key="1">
    <source>
        <dbReference type="PROSITE" id="PS51677"/>
    </source>
</evidence>
<accession>B9M2X3</accession>
<dbReference type="PROSITE" id="PS51677">
    <property type="entry name" value="NODB"/>
    <property type="match status" value="1"/>
</dbReference>
<feature type="domain" description="NodB homology" evidence="1">
    <location>
        <begin position="24"/>
        <end position="298"/>
    </location>
</feature>
<organism evidence="2 3">
    <name type="scientific">Geotalea daltonii (strain DSM 22248 / JCM 15807 / FRC-32)</name>
    <name type="common">Geobacter daltonii</name>
    <dbReference type="NCBI Taxonomy" id="316067"/>
    <lineage>
        <taxon>Bacteria</taxon>
        <taxon>Pseudomonadati</taxon>
        <taxon>Thermodesulfobacteriota</taxon>
        <taxon>Desulfuromonadia</taxon>
        <taxon>Geobacterales</taxon>
        <taxon>Geobacteraceae</taxon>
        <taxon>Geotalea</taxon>
    </lineage>
</organism>
<dbReference type="HOGENOM" id="CLU_066872_0_0_7"/>
<dbReference type="eggNOG" id="COG0726">
    <property type="taxonomic scope" value="Bacteria"/>
</dbReference>
<dbReference type="RefSeq" id="WP_012648047.1">
    <property type="nucleotide sequence ID" value="NC_011979.1"/>
</dbReference>
<dbReference type="CDD" id="cd10941">
    <property type="entry name" value="CE4_PuuE_HpPgdA_like_2"/>
    <property type="match status" value="1"/>
</dbReference>
<dbReference type="GO" id="GO:0016810">
    <property type="term" value="F:hydrolase activity, acting on carbon-nitrogen (but not peptide) bonds"/>
    <property type="evidence" value="ECO:0007669"/>
    <property type="project" value="InterPro"/>
</dbReference>
<dbReference type="InterPro" id="IPR011330">
    <property type="entry name" value="Glyco_hydro/deAcase_b/a-brl"/>
</dbReference>
<keyword evidence="3" id="KW-1185">Reference proteome</keyword>
<reference evidence="2 3" key="1">
    <citation type="submission" date="2009-01" db="EMBL/GenBank/DDBJ databases">
        <title>Complete sequence of Geobacter sp. FRC-32.</title>
        <authorList>
            <consortium name="US DOE Joint Genome Institute"/>
            <person name="Lucas S."/>
            <person name="Copeland A."/>
            <person name="Lapidus A."/>
            <person name="Glavina del Rio T."/>
            <person name="Dalin E."/>
            <person name="Tice H."/>
            <person name="Bruce D."/>
            <person name="Goodwin L."/>
            <person name="Pitluck S."/>
            <person name="Saunders E."/>
            <person name="Brettin T."/>
            <person name="Detter J.C."/>
            <person name="Han C."/>
            <person name="Larimer F."/>
            <person name="Land M."/>
            <person name="Hauser L."/>
            <person name="Kyrpides N."/>
            <person name="Ovchinnikova G."/>
            <person name="Kostka J."/>
            <person name="Richardson P."/>
        </authorList>
    </citation>
    <scope>NUCLEOTIDE SEQUENCE [LARGE SCALE GENOMIC DNA]</scope>
    <source>
        <strain evidence="3">DSM 22248 / JCM 15807 / FRC-32</strain>
    </source>
</reference>
<dbReference type="KEGG" id="geo:Geob_2976"/>